<name>A0A0J6EIA2_9BACI</name>
<accession>A0A0J6EIA2</accession>
<evidence type="ECO:0000313" key="1">
    <source>
        <dbReference type="EMBL" id="KRT89940.1"/>
    </source>
</evidence>
<evidence type="ECO:0000313" key="2">
    <source>
        <dbReference type="Proteomes" id="UP000036168"/>
    </source>
</evidence>
<accession>A0A0J6HP93</accession>
<sequence>MLDGTDHLLFDQDHDSPRWSEQKIVEILCYTMIITYGTDIFIFDDEDFLIIEKKRIRQSLIILKECLSRCYINR</sequence>
<dbReference type="PATRIC" id="fig|1664069.3.peg.2002"/>
<comment type="caution">
    <text evidence="1">The sequence shown here is derived from an EMBL/GenBank/DDBJ whole genome shotgun (WGS) entry which is preliminary data.</text>
</comment>
<protein>
    <submittedName>
        <fullName evidence="1">Uncharacterized protein</fullName>
    </submittedName>
</protein>
<gene>
    <name evidence="1" type="ORF">AB447_204920</name>
</gene>
<dbReference type="EMBL" id="LECW02000045">
    <property type="protein sequence ID" value="KRT89940.1"/>
    <property type="molecule type" value="Genomic_DNA"/>
</dbReference>
<dbReference type="AlphaFoldDB" id="A0A0J6EIA2"/>
<proteinExistence type="predicted"/>
<organism evidence="1 2">
    <name type="scientific">Bacillus glycinifermentans</name>
    <dbReference type="NCBI Taxonomy" id="1664069"/>
    <lineage>
        <taxon>Bacteria</taxon>
        <taxon>Bacillati</taxon>
        <taxon>Bacillota</taxon>
        <taxon>Bacilli</taxon>
        <taxon>Bacillales</taxon>
        <taxon>Bacillaceae</taxon>
        <taxon>Bacillus</taxon>
    </lineage>
</organism>
<dbReference type="Proteomes" id="UP000036168">
    <property type="component" value="Unassembled WGS sequence"/>
</dbReference>
<reference evidence="1 2" key="1">
    <citation type="journal article" date="2015" name="Int. J. Syst. Evol. Microbiol.">
        <title>Bacillus glycinifermentans sp. nov., isolated from fermented soybean paste.</title>
        <authorList>
            <person name="Kim S.J."/>
            <person name="Dunlap C.A."/>
            <person name="Kwon S.W."/>
            <person name="Rooney A.P."/>
        </authorList>
    </citation>
    <scope>NUCLEOTIDE SEQUENCE [LARGE SCALE GENOMIC DNA]</scope>
    <source>
        <strain evidence="1 2">GO-13</strain>
    </source>
</reference>